<evidence type="ECO:0000313" key="2">
    <source>
        <dbReference type="Proteomes" id="UP000593567"/>
    </source>
</evidence>
<gene>
    <name evidence="1" type="ORF">EB796_022174</name>
</gene>
<name>A0A7J7J084_BUGNE</name>
<organism evidence="1 2">
    <name type="scientific">Bugula neritina</name>
    <name type="common">Brown bryozoan</name>
    <name type="synonym">Sertularia neritina</name>
    <dbReference type="NCBI Taxonomy" id="10212"/>
    <lineage>
        <taxon>Eukaryota</taxon>
        <taxon>Metazoa</taxon>
        <taxon>Spiralia</taxon>
        <taxon>Lophotrochozoa</taxon>
        <taxon>Bryozoa</taxon>
        <taxon>Gymnolaemata</taxon>
        <taxon>Cheilostomatida</taxon>
        <taxon>Flustrina</taxon>
        <taxon>Buguloidea</taxon>
        <taxon>Bugulidae</taxon>
        <taxon>Bugula</taxon>
    </lineage>
</organism>
<keyword evidence="2" id="KW-1185">Reference proteome</keyword>
<sequence>MQCDIIEADSRLEDSMEYSTDEATEKTLPSDDSVRLVYKEVHLEEGSPDIIIAELSSHINELIHTSLRTIRGKTSSVMPEKKLLKWVVVTGFMFTVQVNLKQNLKDALNYCNNQLMKREALWPDNIANLNIQDALNTKPIGKPSFKAEFVSLLKEPVLCQNSLSAFQRNNHGDYDENGMMQLLEKGVNRMFCTSLHIINRAKLSPLWPAGTCLKPSFNEVTQSFEFKEGMTDAYNKYAKHAQSSSFFQAISSLSIDSLIRCENTGYGLENRSTGAGTRYALHILQKLNKQGMVLSQMFFERSLFYDRKLHHLVKTVCYNAMPMWPKPKDTTKKLAPLLDTQSRGEKQDSFTRFYTFYSRLTLLLIEINHQPKETCLFSFSRAYETPPIVSSLENTPPSLSEVYNASVGKLELQHGVLPDKLGWANVANSHALRRDIIDEASCTIKLNSAYDSVKLWEDREQKLISHRKLDQLSSVYNLHTTYLPQKLARVTLPSSSRTKFN</sequence>
<proteinExistence type="predicted"/>
<protein>
    <submittedName>
        <fullName evidence="1">Uncharacterized protein</fullName>
    </submittedName>
</protein>
<comment type="caution">
    <text evidence="1">The sequence shown here is derived from an EMBL/GenBank/DDBJ whole genome shotgun (WGS) entry which is preliminary data.</text>
</comment>
<reference evidence="1" key="1">
    <citation type="submission" date="2020-06" db="EMBL/GenBank/DDBJ databases">
        <title>Draft genome of Bugula neritina, a colonial animal packing powerful symbionts and potential medicines.</title>
        <authorList>
            <person name="Rayko M."/>
        </authorList>
    </citation>
    <scope>NUCLEOTIDE SEQUENCE [LARGE SCALE GENOMIC DNA]</scope>
    <source>
        <strain evidence="1">Kwan_BN1</strain>
    </source>
</reference>
<dbReference type="AlphaFoldDB" id="A0A7J7J084"/>
<dbReference type="Proteomes" id="UP000593567">
    <property type="component" value="Unassembled WGS sequence"/>
</dbReference>
<evidence type="ECO:0000313" key="1">
    <source>
        <dbReference type="EMBL" id="KAF6019523.1"/>
    </source>
</evidence>
<dbReference type="EMBL" id="VXIV02003223">
    <property type="protein sequence ID" value="KAF6019523.1"/>
    <property type="molecule type" value="Genomic_DNA"/>
</dbReference>
<accession>A0A7J7J084</accession>